<accession>A0A1Y3AZQ9</accession>
<organism evidence="1 2">
    <name type="scientific">Euroglyphus maynei</name>
    <name type="common">Mayne's house dust mite</name>
    <dbReference type="NCBI Taxonomy" id="6958"/>
    <lineage>
        <taxon>Eukaryota</taxon>
        <taxon>Metazoa</taxon>
        <taxon>Ecdysozoa</taxon>
        <taxon>Arthropoda</taxon>
        <taxon>Chelicerata</taxon>
        <taxon>Arachnida</taxon>
        <taxon>Acari</taxon>
        <taxon>Acariformes</taxon>
        <taxon>Sarcoptiformes</taxon>
        <taxon>Astigmata</taxon>
        <taxon>Psoroptidia</taxon>
        <taxon>Analgoidea</taxon>
        <taxon>Pyroglyphidae</taxon>
        <taxon>Pyroglyphinae</taxon>
        <taxon>Euroglyphus</taxon>
    </lineage>
</organism>
<sequence length="217" mass="25346">MNVHGISEPSNEIKVDMVAALQRKFDEAILDSLILMLARNPLSKLTSQDVCFIQGRNSQMKNFHFIINESYYPYIMNIKGYIRQNLSTFLYNPKYSDRNPNYHFKLFKNQQFYFVNDDDDVFIYHCQEESGKDTKGIACIIFSIVSRDQPIDSLSSTFTISTMDINDFVGGYFEYIVTVYNPCTKENLNVKFAINFQIWYAGKIDMKFLSQKLRTVI</sequence>
<protein>
    <submittedName>
        <fullName evidence="1">Uncharacterized protein</fullName>
    </submittedName>
</protein>
<dbReference type="Proteomes" id="UP000194236">
    <property type="component" value="Unassembled WGS sequence"/>
</dbReference>
<reference evidence="1 2" key="1">
    <citation type="submission" date="2017-03" db="EMBL/GenBank/DDBJ databases">
        <title>Genome Survey of Euroglyphus maynei.</title>
        <authorList>
            <person name="Arlian L.G."/>
            <person name="Morgan M.S."/>
            <person name="Rider S.D."/>
        </authorList>
    </citation>
    <scope>NUCLEOTIDE SEQUENCE [LARGE SCALE GENOMIC DNA]</scope>
    <source>
        <strain evidence="1">Arlian Lab</strain>
        <tissue evidence="1">Whole body</tissue>
    </source>
</reference>
<comment type="caution">
    <text evidence="1">The sequence shown here is derived from an EMBL/GenBank/DDBJ whole genome shotgun (WGS) entry which is preliminary data.</text>
</comment>
<feature type="non-terminal residue" evidence="1">
    <location>
        <position position="217"/>
    </location>
</feature>
<evidence type="ECO:0000313" key="1">
    <source>
        <dbReference type="EMBL" id="OTF74020.1"/>
    </source>
</evidence>
<dbReference type="EMBL" id="MUJZ01049041">
    <property type="protein sequence ID" value="OTF74020.1"/>
    <property type="molecule type" value="Genomic_DNA"/>
</dbReference>
<dbReference type="GO" id="GO:0005777">
    <property type="term" value="C:peroxisome"/>
    <property type="evidence" value="ECO:0007669"/>
    <property type="project" value="InterPro"/>
</dbReference>
<dbReference type="PANTHER" id="PTHR14918">
    <property type="entry name" value="KICSTOR COMPLEX PROTEIN SZT2"/>
    <property type="match status" value="1"/>
</dbReference>
<evidence type="ECO:0000313" key="2">
    <source>
        <dbReference type="Proteomes" id="UP000194236"/>
    </source>
</evidence>
<dbReference type="PANTHER" id="PTHR14918:SF3">
    <property type="entry name" value="KICSTOR COMPLEX PROTEIN SZT2"/>
    <property type="match status" value="1"/>
</dbReference>
<name>A0A1Y3AZQ9_EURMA</name>
<dbReference type="InterPro" id="IPR033228">
    <property type="entry name" value="SZT2"/>
</dbReference>
<gene>
    <name evidence="1" type="ORF">BLA29_010438</name>
</gene>
<keyword evidence="2" id="KW-1185">Reference proteome</keyword>
<dbReference type="OrthoDB" id="43547at2759"/>
<proteinExistence type="predicted"/>
<dbReference type="AlphaFoldDB" id="A0A1Y3AZQ9"/>